<feature type="domain" description="SsuA/THI5-like" evidence="2">
    <location>
        <begin position="77"/>
        <end position="252"/>
    </location>
</feature>
<evidence type="ECO:0000256" key="1">
    <source>
        <dbReference type="SAM" id="SignalP"/>
    </source>
</evidence>
<dbReference type="Gene3D" id="3.40.190.10">
    <property type="entry name" value="Periplasmic binding protein-like II"/>
    <property type="match status" value="2"/>
</dbReference>
<reference evidence="4" key="1">
    <citation type="submission" date="2016-10" db="EMBL/GenBank/DDBJ databases">
        <authorList>
            <person name="Varghese N."/>
            <person name="Submissions S."/>
        </authorList>
    </citation>
    <scope>NUCLEOTIDE SEQUENCE [LARGE SCALE GENOMIC DNA]</scope>
    <source>
        <strain evidence="4">DSM 23439</strain>
    </source>
</reference>
<dbReference type="STRING" id="402385.SAMN05421848_2458"/>
<organism evidence="3 4">
    <name type="scientific">Kushneria avicenniae</name>
    <dbReference type="NCBI Taxonomy" id="402385"/>
    <lineage>
        <taxon>Bacteria</taxon>
        <taxon>Pseudomonadati</taxon>
        <taxon>Pseudomonadota</taxon>
        <taxon>Gammaproteobacteria</taxon>
        <taxon>Oceanospirillales</taxon>
        <taxon>Halomonadaceae</taxon>
        <taxon>Kushneria</taxon>
    </lineage>
</organism>
<dbReference type="InterPro" id="IPR015168">
    <property type="entry name" value="SsuA/THI5"/>
</dbReference>
<evidence type="ECO:0000313" key="4">
    <source>
        <dbReference type="Proteomes" id="UP000199046"/>
    </source>
</evidence>
<dbReference type="SUPFAM" id="SSF53850">
    <property type="entry name" value="Periplasmic binding protein-like II"/>
    <property type="match status" value="1"/>
</dbReference>
<dbReference type="RefSeq" id="WP_090134462.1">
    <property type="nucleotide sequence ID" value="NZ_FOLY01000005.1"/>
</dbReference>
<dbReference type="CDD" id="cd13558">
    <property type="entry name" value="PBP2_SsuA_like_2"/>
    <property type="match status" value="1"/>
</dbReference>
<feature type="chain" id="PRO_5011560487" evidence="1">
    <location>
        <begin position="28"/>
        <end position="332"/>
    </location>
</feature>
<dbReference type="AlphaFoldDB" id="A0A1I1LIJ9"/>
<dbReference type="OrthoDB" id="286202at2"/>
<sequence length="332" mass="35464">MPSLPIPVWPALCAALLVGLEAGHASARDLSDVSLVLGDQTRQLRSLAEASHVLDDAPYDYRWANFQDAAPLFEAQRAGAVDTAYAGDLPVLMAASGGVDLELMATNEGDDGANALVVQQDADIHSVSDLAGKTVVVSSARGSISQHLLYAALEEAGVPIDQVNVKFVLPTDASAAFNAGQIEAWATFDPYLGMAERHGGRVLRDSKGLRHTLSFVTATRSAMEDPDKQAAIRDVTQRFIKARAWALAHPEEYAKVYARLTGLSEEDARWIAARSSHGMRPVEPGDIEQLQQISDLFSALDILPRPVDAQRLLPDAAEHDAASLTPQPAGAS</sequence>
<feature type="signal peptide" evidence="1">
    <location>
        <begin position="1"/>
        <end position="27"/>
    </location>
</feature>
<proteinExistence type="predicted"/>
<dbReference type="Proteomes" id="UP000199046">
    <property type="component" value="Unassembled WGS sequence"/>
</dbReference>
<dbReference type="PANTHER" id="PTHR30024">
    <property type="entry name" value="ALIPHATIC SULFONATES-BINDING PROTEIN-RELATED"/>
    <property type="match status" value="1"/>
</dbReference>
<keyword evidence="4" id="KW-1185">Reference proteome</keyword>
<name>A0A1I1LIJ9_9GAMM</name>
<evidence type="ECO:0000313" key="3">
    <source>
        <dbReference type="EMBL" id="SFC72362.1"/>
    </source>
</evidence>
<keyword evidence="1" id="KW-0732">Signal</keyword>
<gene>
    <name evidence="3" type="ORF">SAMN05421848_2458</name>
</gene>
<dbReference type="Pfam" id="PF09084">
    <property type="entry name" value="NMT1"/>
    <property type="match status" value="1"/>
</dbReference>
<protein>
    <submittedName>
        <fullName evidence="3">Sulfonate transport system substrate-binding protein</fullName>
    </submittedName>
</protein>
<dbReference type="PANTHER" id="PTHR30024:SF48">
    <property type="entry name" value="ABC TRANSPORTER SUBSTRATE-BINDING PROTEIN"/>
    <property type="match status" value="1"/>
</dbReference>
<dbReference type="EMBL" id="FOLY01000005">
    <property type="protein sequence ID" value="SFC72362.1"/>
    <property type="molecule type" value="Genomic_DNA"/>
</dbReference>
<accession>A0A1I1LIJ9</accession>
<evidence type="ECO:0000259" key="2">
    <source>
        <dbReference type="Pfam" id="PF09084"/>
    </source>
</evidence>